<protein>
    <submittedName>
        <fullName evidence="3">Baseplate J/gp47 family protein</fullName>
    </submittedName>
</protein>
<evidence type="ECO:0000313" key="3">
    <source>
        <dbReference type="EMBL" id="WHY53874.1"/>
    </source>
</evidence>
<dbReference type="PANTHER" id="PTHR37829:SF3">
    <property type="entry name" value="PROTEIN JAYE-RELATED"/>
    <property type="match status" value="1"/>
</dbReference>
<dbReference type="Pfam" id="PF04865">
    <property type="entry name" value="Baseplate_J"/>
    <property type="match status" value="1"/>
</dbReference>
<accession>A0AAX3X1L2</accession>
<dbReference type="InterPro" id="IPR052399">
    <property type="entry name" value="Phage_Baseplate_Assmbl_Protein"/>
</dbReference>
<reference evidence="3" key="1">
    <citation type="submission" date="2023-05" db="EMBL/GenBank/DDBJ databases">
        <title>Comparative genomics of Bacillaceae isolates and their secondary metabolite potential.</title>
        <authorList>
            <person name="Song L."/>
            <person name="Nielsen L.J."/>
            <person name="Mohite O."/>
            <person name="Xu X."/>
            <person name="Weber T."/>
            <person name="Kovacs A.T."/>
        </authorList>
    </citation>
    <scope>NUCLEOTIDE SEQUENCE</scope>
    <source>
        <strain evidence="3">LY1</strain>
    </source>
</reference>
<dbReference type="Pfam" id="PF26078">
    <property type="entry name" value="Baseplate_J_M"/>
    <property type="match status" value="1"/>
</dbReference>
<dbReference type="InterPro" id="IPR058531">
    <property type="entry name" value="Baseplate_J_M"/>
</dbReference>
<dbReference type="AlphaFoldDB" id="A0AAX3X1L2"/>
<evidence type="ECO:0000259" key="2">
    <source>
        <dbReference type="Pfam" id="PF26078"/>
    </source>
</evidence>
<gene>
    <name evidence="3" type="ORF">QNH24_11740</name>
</gene>
<dbReference type="PIRSF" id="PIRSF020481">
    <property type="entry name" value="BAP"/>
    <property type="match status" value="1"/>
</dbReference>
<feature type="domain" description="Baseplate protein J-like barrel" evidence="1">
    <location>
        <begin position="107"/>
        <end position="184"/>
    </location>
</feature>
<evidence type="ECO:0000313" key="4">
    <source>
        <dbReference type="Proteomes" id="UP001178322"/>
    </source>
</evidence>
<proteinExistence type="predicted"/>
<evidence type="ECO:0000259" key="1">
    <source>
        <dbReference type="Pfam" id="PF04865"/>
    </source>
</evidence>
<sequence>MTQVVLPEINFLTTDAQELVNEFITIYEQTEGRKLSQADPLRLIFLSAASVITKQNVAINDAAKQNLLYYARDKVLDHKGAEMTTSRLEATAATTTLRLHLSVPLTSSRIIEKGSLATSNEGAIFFATVEETAISPGVDYVDVELECTTKGEIGNGFAVGQINTLVKPLPYIGHIENITVSDGGAEREEDAPYKERIYMAPEKLTNAGSDGAYKYFAKSASALISDVYVYMPTPGCVDIKILMKDGKLPSPEIIDKVLNAVSGKRVRPLTDRVTAGAPTITAFDLDMSYFIETDAVDKTILHKKIQAAVDEWLVWQQSKIGRDINPSKLISLCIKAGAKRVDVRSPVFMVVEQGEVAQLDMLNVHFGGVEDD</sequence>
<dbReference type="RefSeq" id="WP_283872366.1">
    <property type="nucleotide sequence ID" value="NZ_CP126101.1"/>
</dbReference>
<dbReference type="Proteomes" id="UP001178322">
    <property type="component" value="Chromosome"/>
</dbReference>
<dbReference type="PANTHER" id="PTHR37829">
    <property type="entry name" value="PHAGE-LIKE ELEMENT PBSX PROTEIN XKDT"/>
    <property type="match status" value="1"/>
</dbReference>
<dbReference type="InterPro" id="IPR014507">
    <property type="entry name" value="Baseplate_assembly_J_pred"/>
</dbReference>
<organism evidence="3 4">
    <name type="scientific">Lysinibacillus pakistanensis</name>
    <dbReference type="NCBI Taxonomy" id="759811"/>
    <lineage>
        <taxon>Bacteria</taxon>
        <taxon>Bacillati</taxon>
        <taxon>Bacillota</taxon>
        <taxon>Bacilli</taxon>
        <taxon>Bacillales</taxon>
        <taxon>Bacillaceae</taxon>
        <taxon>Lysinibacillus</taxon>
    </lineage>
</organism>
<name>A0AAX3X1L2_9BACI</name>
<feature type="domain" description="Baseplate J-like central" evidence="2">
    <location>
        <begin position="206"/>
        <end position="275"/>
    </location>
</feature>
<dbReference type="InterPro" id="IPR006949">
    <property type="entry name" value="Barrel_Baseplate_J-like"/>
</dbReference>
<dbReference type="EMBL" id="CP126101">
    <property type="protein sequence ID" value="WHY53874.1"/>
    <property type="molecule type" value="Genomic_DNA"/>
</dbReference>